<evidence type="ECO:0000313" key="2">
    <source>
        <dbReference type="EMBL" id="KAF0921039.1"/>
    </source>
</evidence>
<reference evidence="2 3" key="1">
    <citation type="submission" date="2019-11" db="EMBL/GenBank/DDBJ databases">
        <title>Whole genome sequence of Oryza granulata.</title>
        <authorList>
            <person name="Li W."/>
        </authorList>
    </citation>
    <scope>NUCLEOTIDE SEQUENCE [LARGE SCALE GENOMIC DNA]</scope>
    <source>
        <strain evidence="3">cv. Menghai</strain>
        <tissue evidence="2">Leaf</tissue>
    </source>
</reference>
<dbReference type="EMBL" id="SPHZ02000005">
    <property type="protein sequence ID" value="KAF0921039.1"/>
    <property type="molecule type" value="Genomic_DNA"/>
</dbReference>
<proteinExistence type="predicted"/>
<dbReference type="Proteomes" id="UP000479710">
    <property type="component" value="Unassembled WGS sequence"/>
</dbReference>
<dbReference type="AlphaFoldDB" id="A0A6G1E8F7"/>
<keyword evidence="3" id="KW-1185">Reference proteome</keyword>
<evidence type="ECO:0000256" key="1">
    <source>
        <dbReference type="SAM" id="MobiDB-lite"/>
    </source>
</evidence>
<feature type="compositionally biased region" description="Low complexity" evidence="1">
    <location>
        <begin position="27"/>
        <end position="38"/>
    </location>
</feature>
<comment type="caution">
    <text evidence="2">The sequence shown here is derived from an EMBL/GenBank/DDBJ whole genome shotgun (WGS) entry which is preliminary data.</text>
</comment>
<sequence length="97" mass="10087">MNADLGAVADGRGALGGATGGDERTRSSIASHASSLAARTQLVRATPSPHHPASFNAHSPDLWPELHGPLPMLCRPSSTSPLPKLSLLVELHLIELP</sequence>
<organism evidence="2 3">
    <name type="scientific">Oryza meyeriana var. granulata</name>
    <dbReference type="NCBI Taxonomy" id="110450"/>
    <lineage>
        <taxon>Eukaryota</taxon>
        <taxon>Viridiplantae</taxon>
        <taxon>Streptophyta</taxon>
        <taxon>Embryophyta</taxon>
        <taxon>Tracheophyta</taxon>
        <taxon>Spermatophyta</taxon>
        <taxon>Magnoliopsida</taxon>
        <taxon>Liliopsida</taxon>
        <taxon>Poales</taxon>
        <taxon>Poaceae</taxon>
        <taxon>BOP clade</taxon>
        <taxon>Oryzoideae</taxon>
        <taxon>Oryzeae</taxon>
        <taxon>Oryzinae</taxon>
        <taxon>Oryza</taxon>
        <taxon>Oryza meyeriana</taxon>
    </lineage>
</organism>
<gene>
    <name evidence="2" type="ORF">E2562_038238</name>
</gene>
<feature type="region of interest" description="Disordered" evidence="1">
    <location>
        <begin position="1"/>
        <end position="56"/>
    </location>
</feature>
<accession>A0A6G1E8F7</accession>
<name>A0A6G1E8F7_9ORYZ</name>
<evidence type="ECO:0000313" key="3">
    <source>
        <dbReference type="Proteomes" id="UP000479710"/>
    </source>
</evidence>
<protein>
    <submittedName>
        <fullName evidence="2">Uncharacterized protein</fullName>
    </submittedName>
</protein>